<dbReference type="Proteomes" id="UP000030101">
    <property type="component" value="Unassembled WGS sequence"/>
</dbReference>
<reference evidence="2 3" key="1">
    <citation type="submission" date="2014-08" db="EMBL/GenBank/DDBJ databases">
        <title>Porphyromonas canoris strain:OH2762 Genome sequencing.</title>
        <authorList>
            <person name="Wallis C."/>
            <person name="Deusch O."/>
            <person name="O'Flynn C."/>
            <person name="Davis I."/>
            <person name="Jospin G."/>
            <person name="Darling A.E."/>
            <person name="Coil D.A."/>
            <person name="Alexiev A."/>
            <person name="Horsfall A."/>
            <person name="Kirkwood N."/>
            <person name="Harris S."/>
            <person name="Eisen J.A."/>
        </authorList>
    </citation>
    <scope>NUCLEOTIDE SEQUENCE [LARGE SCALE GENOMIC DNA]</scope>
    <source>
        <strain evidence="3">COT-108 OH2762</strain>
    </source>
</reference>
<evidence type="ECO:0000313" key="2">
    <source>
        <dbReference type="EMBL" id="KGN93584.1"/>
    </source>
</evidence>
<feature type="domain" description="DUF4332" evidence="1">
    <location>
        <begin position="12"/>
        <end position="129"/>
    </location>
</feature>
<dbReference type="RefSeq" id="WP_036788167.1">
    <property type="nucleotide sequence ID" value="NZ_JQZV01000001.1"/>
</dbReference>
<protein>
    <recommendedName>
        <fullName evidence="1">DUF4332 domain-containing protein</fullName>
    </recommendedName>
</protein>
<keyword evidence="3" id="KW-1185">Reference proteome</keyword>
<evidence type="ECO:0000313" key="3">
    <source>
        <dbReference type="Proteomes" id="UP000030101"/>
    </source>
</evidence>
<gene>
    <name evidence="2" type="ORF">HQ43_00110</name>
</gene>
<dbReference type="EMBL" id="JQZV01000001">
    <property type="protein sequence ID" value="KGN93584.1"/>
    <property type="molecule type" value="Genomic_DNA"/>
</dbReference>
<dbReference type="InterPro" id="IPR025567">
    <property type="entry name" value="DUF4332"/>
</dbReference>
<organism evidence="2 3">
    <name type="scientific">Porphyromonas canoris</name>
    <dbReference type="NCBI Taxonomy" id="36875"/>
    <lineage>
        <taxon>Bacteria</taxon>
        <taxon>Pseudomonadati</taxon>
        <taxon>Bacteroidota</taxon>
        <taxon>Bacteroidia</taxon>
        <taxon>Bacteroidales</taxon>
        <taxon>Porphyromonadaceae</taxon>
        <taxon>Porphyromonas</taxon>
    </lineage>
</organism>
<proteinExistence type="predicted"/>
<name>A0ABR4XN13_9PORP</name>
<evidence type="ECO:0000259" key="1">
    <source>
        <dbReference type="Pfam" id="PF14229"/>
    </source>
</evidence>
<accession>A0ABR4XN13</accession>
<comment type="caution">
    <text evidence="2">The sequence shown here is derived from an EMBL/GenBank/DDBJ whole genome shotgun (WGS) entry which is preliminary data.</text>
</comment>
<dbReference type="Gene3D" id="1.10.150.20">
    <property type="entry name" value="5' to 3' exonuclease, C-terminal subdomain"/>
    <property type="match status" value="1"/>
</dbReference>
<sequence length="136" mass="15374">MVNYKLEQIKAIEPACKQKLIKAGIENTMALSRASKTRVMRKKLSEQTKIDERRILKWANMVDLLRVNGIGADYVSILVIIGIGSMKNLSSADPEYIVQKMAEVNDKKNIVKRTPLVTVVNKWIEQAKVLPRGLEP</sequence>
<dbReference type="Pfam" id="PF14229">
    <property type="entry name" value="DUF4332"/>
    <property type="match status" value="1"/>
</dbReference>